<accession>A0A381QCZ5</accession>
<feature type="transmembrane region" description="Helical" evidence="1">
    <location>
        <begin position="21"/>
        <end position="43"/>
    </location>
</feature>
<keyword evidence="1" id="KW-0812">Transmembrane</keyword>
<sequence length="81" mass="9175">MADAIANLFRGMGDVMRGWMLAIPMSVAKGVFIVYFLLLIYWIIKLPENEVTLSLSSGKMIKLRPYALFSLITTVVIYLVF</sequence>
<reference evidence="2" key="1">
    <citation type="submission" date="2018-05" db="EMBL/GenBank/DDBJ databases">
        <authorList>
            <person name="Lanie J.A."/>
            <person name="Ng W.-L."/>
            <person name="Kazmierczak K.M."/>
            <person name="Andrzejewski T.M."/>
            <person name="Davidsen T.M."/>
            <person name="Wayne K.J."/>
            <person name="Tettelin H."/>
            <person name="Glass J.I."/>
            <person name="Rusch D."/>
            <person name="Podicherti R."/>
            <person name="Tsui H.-C.T."/>
            <person name="Winkler M.E."/>
        </authorList>
    </citation>
    <scope>NUCLEOTIDE SEQUENCE</scope>
</reference>
<name>A0A381QCZ5_9ZZZZ</name>
<gene>
    <name evidence="2" type="ORF">METZ01_LOCUS30055</name>
</gene>
<dbReference type="AlphaFoldDB" id="A0A381QCZ5"/>
<proteinExistence type="predicted"/>
<organism evidence="2">
    <name type="scientific">marine metagenome</name>
    <dbReference type="NCBI Taxonomy" id="408172"/>
    <lineage>
        <taxon>unclassified sequences</taxon>
        <taxon>metagenomes</taxon>
        <taxon>ecological metagenomes</taxon>
    </lineage>
</organism>
<keyword evidence="1" id="KW-0472">Membrane</keyword>
<protein>
    <submittedName>
        <fullName evidence="2">Uncharacterized protein</fullName>
    </submittedName>
</protein>
<keyword evidence="1" id="KW-1133">Transmembrane helix</keyword>
<feature type="transmembrane region" description="Helical" evidence="1">
    <location>
        <begin position="63"/>
        <end position="80"/>
    </location>
</feature>
<evidence type="ECO:0000313" key="2">
    <source>
        <dbReference type="EMBL" id="SUZ77201.1"/>
    </source>
</evidence>
<dbReference type="EMBL" id="UINC01001307">
    <property type="protein sequence ID" value="SUZ77201.1"/>
    <property type="molecule type" value="Genomic_DNA"/>
</dbReference>
<evidence type="ECO:0000256" key="1">
    <source>
        <dbReference type="SAM" id="Phobius"/>
    </source>
</evidence>